<evidence type="ECO:0000313" key="2">
    <source>
        <dbReference type="Proteomes" id="UP000595446"/>
    </source>
</evidence>
<dbReference type="STRING" id="110505.ACT16_19270"/>
<dbReference type="OrthoDB" id="9255906at2"/>
<dbReference type="Proteomes" id="UP000595446">
    <property type="component" value="Chromosome"/>
</dbReference>
<organism evidence="1 2">
    <name type="scientific">Mycobacterium heckeshornense</name>
    <dbReference type="NCBI Taxonomy" id="110505"/>
    <lineage>
        <taxon>Bacteria</taxon>
        <taxon>Bacillati</taxon>
        <taxon>Actinomycetota</taxon>
        <taxon>Actinomycetes</taxon>
        <taxon>Mycobacteriales</taxon>
        <taxon>Mycobacteriaceae</taxon>
        <taxon>Mycobacterium</taxon>
    </lineage>
</organism>
<dbReference type="EMBL" id="AP024237">
    <property type="protein sequence ID" value="BCO35994.1"/>
    <property type="molecule type" value="Genomic_DNA"/>
</dbReference>
<proteinExistence type="predicted"/>
<reference evidence="1 2" key="1">
    <citation type="submission" date="2020-12" db="EMBL/GenBank/DDBJ databases">
        <title>Complete genome sequence of Mycobacterium heckeshornense JCM 15655T, closely related to a pathogenic non-tuberculous mycobacterial species Mycobacterium xenopi.</title>
        <authorList>
            <person name="Yoshida M."/>
            <person name="Fukano H."/>
            <person name="Asakura T."/>
            <person name="Suzuki M."/>
            <person name="Hoshino Y."/>
        </authorList>
    </citation>
    <scope>NUCLEOTIDE SEQUENCE [LARGE SCALE GENOMIC DNA]</scope>
    <source>
        <strain evidence="1 2">JCM 15655</strain>
    </source>
</reference>
<name>A0A2G8BDT5_9MYCO</name>
<accession>A0A2G8BDT5</accession>
<protein>
    <submittedName>
        <fullName evidence="1">Uncharacterized protein</fullName>
    </submittedName>
</protein>
<evidence type="ECO:0000313" key="1">
    <source>
        <dbReference type="EMBL" id="BCO35994.1"/>
    </source>
</evidence>
<dbReference type="RefSeq" id="WP_048893064.1">
    <property type="nucleotide sequence ID" value="NZ_AP024237.1"/>
</dbReference>
<keyword evidence="2" id="KW-1185">Reference proteome</keyword>
<gene>
    <name evidence="1" type="ORF">MHEC_24270</name>
</gene>
<dbReference type="AlphaFoldDB" id="A0A2G8BDT5"/>
<sequence>MCSYPTKGRNRAARSTGGHGFLRVWMVVVAGVAAGTAVPVVLHTSRYGLTTGQLLLALFLWINVLVTFLEISLFLQINLIKERYAEYVLTYRGREFDRLIEFVTAPIRWSEVPRPRRWADGWATYALFDDAYASEKAFGFWGDTGNGFSTLIPSALFLYGMTYDVLPARWLGTLGVALFWQKLYGTVIYFWAYLYNRQFAGHAKRDVVFVVLLNVLWLLGPAWGLVVSIGMIRSGGFAFVR</sequence>